<dbReference type="Pfam" id="PF09278">
    <property type="entry name" value="MerR-DNA-bind"/>
    <property type="match status" value="1"/>
</dbReference>
<proteinExistence type="predicted"/>
<dbReference type="CDD" id="cd04785">
    <property type="entry name" value="HTH_CadR-PbrR-like"/>
    <property type="match status" value="1"/>
</dbReference>
<dbReference type="InterPro" id="IPR000551">
    <property type="entry name" value="MerR-type_HTH_dom"/>
</dbReference>
<dbReference type="SUPFAM" id="SSF46955">
    <property type="entry name" value="Putative DNA-binding domain"/>
    <property type="match status" value="1"/>
</dbReference>
<dbReference type="OrthoDB" id="9802944at2"/>
<name>A0A1G7AJT0_9RHOB</name>
<reference evidence="6" key="1">
    <citation type="submission" date="2016-10" db="EMBL/GenBank/DDBJ databases">
        <authorList>
            <person name="Varghese N."/>
            <person name="Submissions S."/>
        </authorList>
    </citation>
    <scope>NUCLEOTIDE SEQUENCE [LARGE SCALE GENOMIC DNA]</scope>
    <source>
        <strain evidence="6">DSM 10146</strain>
    </source>
</reference>
<dbReference type="PANTHER" id="PTHR30204:SF92">
    <property type="entry name" value="HTH-TYPE TRANSCRIPTIONAL REGULATOR ZNTR"/>
    <property type="match status" value="1"/>
</dbReference>
<sequence>MLTIGALARRTGSKVQTIRYYEQIGLMPEPGRSSGGQRRYGDADLDRLAFIRHARDLGFSLEAIRELLDLSDTPDHSCSHVDAIAQKQLRAVEARIVRLEALRTELQRMIGECSGGAVSDCRVLEVLRDHGECLTDHGGAGQGMPAA</sequence>
<keyword evidence="6" id="KW-1185">Reference proteome</keyword>
<dbReference type="InterPro" id="IPR047057">
    <property type="entry name" value="MerR_fam"/>
</dbReference>
<dbReference type="Proteomes" id="UP000198994">
    <property type="component" value="Unassembled WGS sequence"/>
</dbReference>
<evidence type="ECO:0000313" key="6">
    <source>
        <dbReference type="Proteomes" id="UP000198994"/>
    </source>
</evidence>
<dbReference type="GO" id="GO:0003700">
    <property type="term" value="F:DNA-binding transcription factor activity"/>
    <property type="evidence" value="ECO:0007669"/>
    <property type="project" value="InterPro"/>
</dbReference>
<keyword evidence="2 5" id="KW-0238">DNA-binding</keyword>
<evidence type="ECO:0000256" key="3">
    <source>
        <dbReference type="ARBA" id="ARBA00023163"/>
    </source>
</evidence>
<accession>A0A1G7AJT0</accession>
<keyword evidence="1" id="KW-0805">Transcription regulation</keyword>
<keyword evidence="3" id="KW-0804">Transcription</keyword>
<dbReference type="STRING" id="282683.SAMN04488105_101154"/>
<gene>
    <name evidence="5" type="ORF">SAMN04488105_101154</name>
</gene>
<feature type="domain" description="HTH merR-type" evidence="4">
    <location>
        <begin position="1"/>
        <end position="70"/>
    </location>
</feature>
<evidence type="ECO:0000256" key="1">
    <source>
        <dbReference type="ARBA" id="ARBA00023015"/>
    </source>
</evidence>
<dbReference type="EMBL" id="FNAV01000001">
    <property type="protein sequence ID" value="SDE14275.1"/>
    <property type="molecule type" value="Genomic_DNA"/>
</dbReference>
<evidence type="ECO:0000256" key="2">
    <source>
        <dbReference type="ARBA" id="ARBA00023125"/>
    </source>
</evidence>
<organism evidence="5 6">
    <name type="scientific">Salipiger thiooxidans</name>
    <dbReference type="NCBI Taxonomy" id="282683"/>
    <lineage>
        <taxon>Bacteria</taxon>
        <taxon>Pseudomonadati</taxon>
        <taxon>Pseudomonadota</taxon>
        <taxon>Alphaproteobacteria</taxon>
        <taxon>Rhodobacterales</taxon>
        <taxon>Roseobacteraceae</taxon>
        <taxon>Salipiger</taxon>
    </lineage>
</organism>
<dbReference type="Pfam" id="PF00376">
    <property type="entry name" value="MerR"/>
    <property type="match status" value="1"/>
</dbReference>
<dbReference type="PRINTS" id="PR00040">
    <property type="entry name" value="HTHMERR"/>
</dbReference>
<evidence type="ECO:0000259" key="4">
    <source>
        <dbReference type="PROSITE" id="PS50937"/>
    </source>
</evidence>
<protein>
    <submittedName>
        <fullName evidence="5">DNA-binding transcriptional regulator, MerR family</fullName>
    </submittedName>
</protein>
<evidence type="ECO:0000313" key="5">
    <source>
        <dbReference type="EMBL" id="SDE14275.1"/>
    </source>
</evidence>
<dbReference type="GO" id="GO:0003677">
    <property type="term" value="F:DNA binding"/>
    <property type="evidence" value="ECO:0007669"/>
    <property type="project" value="UniProtKB-KW"/>
</dbReference>
<dbReference type="SMART" id="SM00422">
    <property type="entry name" value="HTH_MERR"/>
    <property type="match status" value="1"/>
</dbReference>
<dbReference type="RefSeq" id="WP_008885742.1">
    <property type="nucleotide sequence ID" value="NZ_FNAV01000001.1"/>
</dbReference>
<dbReference type="InterPro" id="IPR009061">
    <property type="entry name" value="DNA-bd_dom_put_sf"/>
</dbReference>
<dbReference type="InterPro" id="IPR015358">
    <property type="entry name" value="Tscrpt_reg_MerR_DNA-bd"/>
</dbReference>
<dbReference type="PROSITE" id="PS50937">
    <property type="entry name" value="HTH_MERR_2"/>
    <property type="match status" value="1"/>
</dbReference>
<dbReference type="AlphaFoldDB" id="A0A1G7AJT0"/>
<dbReference type="PANTHER" id="PTHR30204">
    <property type="entry name" value="REDOX-CYCLING DRUG-SENSING TRANSCRIPTIONAL ACTIVATOR SOXR"/>
    <property type="match status" value="1"/>
</dbReference>
<dbReference type="Gene3D" id="1.10.1660.10">
    <property type="match status" value="1"/>
</dbReference>